<name>H1XXV4_CALAY</name>
<dbReference type="STRING" id="880073.Cabys_2913"/>
<accession>H1XXV4</accession>
<reference evidence="2 5" key="2">
    <citation type="submission" date="2016-11" db="EMBL/GenBank/DDBJ databases">
        <title>Genomic analysis of Caldithrix abyssi and proposal of a novel bacterial phylum Caldithrichaeota.</title>
        <authorList>
            <person name="Kublanov I."/>
            <person name="Sigalova O."/>
            <person name="Gavrilov S."/>
            <person name="Lebedinsky A."/>
            <person name="Ivanova N."/>
            <person name="Daum C."/>
            <person name="Reddy T."/>
            <person name="Klenk H.P."/>
            <person name="Goker M."/>
            <person name="Reva O."/>
            <person name="Miroshnichenko M."/>
            <person name="Kyprides N."/>
            <person name="Woyke T."/>
            <person name="Gelfand M."/>
        </authorList>
    </citation>
    <scope>NUCLEOTIDE SEQUENCE [LARGE SCALE GENOMIC DNA]</scope>
    <source>
        <strain evidence="2 5">LF13</strain>
    </source>
</reference>
<evidence type="ECO:0000313" key="5">
    <source>
        <dbReference type="Proteomes" id="UP000183868"/>
    </source>
</evidence>
<dbReference type="KEGG" id="caby:Cabys_2913"/>
<protein>
    <recommendedName>
        <fullName evidence="6">Lipoprotein</fullName>
    </recommendedName>
</protein>
<keyword evidence="4" id="KW-1185">Reference proteome</keyword>
<evidence type="ECO:0000256" key="1">
    <source>
        <dbReference type="SAM" id="SignalP"/>
    </source>
</evidence>
<evidence type="ECO:0008006" key="6">
    <source>
        <dbReference type="Google" id="ProtNLM"/>
    </source>
</evidence>
<feature type="signal peptide" evidence="1">
    <location>
        <begin position="1"/>
        <end position="21"/>
    </location>
</feature>
<keyword evidence="1" id="KW-0732">Signal</keyword>
<dbReference type="EMBL" id="CM001402">
    <property type="protein sequence ID" value="EHO39777.1"/>
    <property type="molecule type" value="Genomic_DNA"/>
</dbReference>
<organism evidence="3 4">
    <name type="scientific">Caldithrix abyssi DSM 13497</name>
    <dbReference type="NCBI Taxonomy" id="880073"/>
    <lineage>
        <taxon>Bacteria</taxon>
        <taxon>Pseudomonadati</taxon>
        <taxon>Calditrichota</taxon>
        <taxon>Calditrichia</taxon>
        <taxon>Calditrichales</taxon>
        <taxon>Calditrichaceae</taxon>
        <taxon>Caldithrix</taxon>
    </lineage>
</organism>
<dbReference type="RefSeq" id="WP_006926658.1">
    <property type="nucleotide sequence ID" value="NZ_CM001402.1"/>
</dbReference>
<feature type="chain" id="PRO_5010834682" description="Lipoprotein" evidence="1">
    <location>
        <begin position="22"/>
        <end position="45"/>
    </location>
</feature>
<dbReference type="PaxDb" id="880073-Calab_0124"/>
<dbReference type="HOGENOM" id="CLU_3197247_0_0_0"/>
<dbReference type="PROSITE" id="PS51257">
    <property type="entry name" value="PROKAR_LIPOPROTEIN"/>
    <property type="match status" value="1"/>
</dbReference>
<reference evidence="3 4" key="1">
    <citation type="submission" date="2011-09" db="EMBL/GenBank/DDBJ databases">
        <title>The permanent draft genome of Caldithrix abyssi DSM 13497.</title>
        <authorList>
            <consortium name="US DOE Joint Genome Institute (JGI-PGF)"/>
            <person name="Lucas S."/>
            <person name="Han J."/>
            <person name="Lapidus A."/>
            <person name="Bruce D."/>
            <person name="Goodwin L."/>
            <person name="Pitluck S."/>
            <person name="Peters L."/>
            <person name="Kyrpides N."/>
            <person name="Mavromatis K."/>
            <person name="Ivanova N."/>
            <person name="Mikhailova N."/>
            <person name="Chertkov O."/>
            <person name="Detter J.C."/>
            <person name="Tapia R."/>
            <person name="Han C."/>
            <person name="Land M."/>
            <person name="Hauser L."/>
            <person name="Markowitz V."/>
            <person name="Cheng J.-F."/>
            <person name="Hugenholtz P."/>
            <person name="Woyke T."/>
            <person name="Wu D."/>
            <person name="Spring S."/>
            <person name="Brambilla E."/>
            <person name="Klenk H.-P."/>
            <person name="Eisen J.A."/>
        </authorList>
    </citation>
    <scope>NUCLEOTIDE SEQUENCE [LARGE SCALE GENOMIC DNA]</scope>
    <source>
        <strain evidence="3 4">DSM 13497</strain>
    </source>
</reference>
<dbReference type="EMBL" id="CP018099">
    <property type="protein sequence ID" value="APF19661.1"/>
    <property type="molecule type" value="Genomic_DNA"/>
</dbReference>
<proteinExistence type="predicted"/>
<dbReference type="AlphaFoldDB" id="H1XXV4"/>
<dbReference type="InParanoid" id="H1XXV4"/>
<dbReference type="Proteomes" id="UP000004671">
    <property type="component" value="Chromosome"/>
</dbReference>
<sequence length="45" mass="5219" precursor="true">MKKFFNLVLLTLFLSFLFSCATVKEAKKESIPVNVKELKQTNKNQ</sequence>
<evidence type="ECO:0000313" key="3">
    <source>
        <dbReference type="EMBL" id="EHO39777.1"/>
    </source>
</evidence>
<evidence type="ECO:0000313" key="2">
    <source>
        <dbReference type="EMBL" id="APF19661.1"/>
    </source>
</evidence>
<evidence type="ECO:0000313" key="4">
    <source>
        <dbReference type="Proteomes" id="UP000004671"/>
    </source>
</evidence>
<dbReference type="Proteomes" id="UP000183868">
    <property type="component" value="Chromosome"/>
</dbReference>
<gene>
    <name evidence="2" type="ORF">Cabys_2913</name>
    <name evidence="3" type="ORF">Calab_0124</name>
</gene>